<reference evidence="1 2" key="1">
    <citation type="submission" date="2019-03" db="EMBL/GenBank/DDBJ databases">
        <title>First draft genome of Liparis tanakae, snailfish: a comprehensive survey of snailfish specific genes.</title>
        <authorList>
            <person name="Kim W."/>
            <person name="Song I."/>
            <person name="Jeong J.-H."/>
            <person name="Kim D."/>
            <person name="Kim S."/>
            <person name="Ryu S."/>
            <person name="Song J.Y."/>
            <person name="Lee S.K."/>
        </authorList>
    </citation>
    <scope>NUCLEOTIDE SEQUENCE [LARGE SCALE GENOMIC DNA]</scope>
    <source>
        <tissue evidence="1">Muscle</tissue>
    </source>
</reference>
<evidence type="ECO:0000313" key="2">
    <source>
        <dbReference type="Proteomes" id="UP000314294"/>
    </source>
</evidence>
<dbReference type="Proteomes" id="UP000314294">
    <property type="component" value="Unassembled WGS sequence"/>
</dbReference>
<comment type="caution">
    <text evidence="1">The sequence shown here is derived from an EMBL/GenBank/DDBJ whole genome shotgun (WGS) entry which is preliminary data.</text>
</comment>
<organism evidence="1 2">
    <name type="scientific">Liparis tanakae</name>
    <name type="common">Tanaka's snailfish</name>
    <dbReference type="NCBI Taxonomy" id="230148"/>
    <lineage>
        <taxon>Eukaryota</taxon>
        <taxon>Metazoa</taxon>
        <taxon>Chordata</taxon>
        <taxon>Craniata</taxon>
        <taxon>Vertebrata</taxon>
        <taxon>Euteleostomi</taxon>
        <taxon>Actinopterygii</taxon>
        <taxon>Neopterygii</taxon>
        <taxon>Teleostei</taxon>
        <taxon>Neoteleostei</taxon>
        <taxon>Acanthomorphata</taxon>
        <taxon>Eupercaria</taxon>
        <taxon>Perciformes</taxon>
        <taxon>Cottioidei</taxon>
        <taxon>Cottales</taxon>
        <taxon>Liparidae</taxon>
        <taxon>Liparis</taxon>
    </lineage>
</organism>
<evidence type="ECO:0000313" key="1">
    <source>
        <dbReference type="EMBL" id="TNN64391.1"/>
    </source>
</evidence>
<keyword evidence="2" id="KW-1185">Reference proteome</keyword>
<gene>
    <name evidence="1" type="ORF">EYF80_025341</name>
</gene>
<sequence>MASGAIHLSGSLACAGGELVNPEGRSFHHFSKCSVAESLAWQRKKDFNNMRVSCFSGRTILTQSQSVPGKLPFAAVVLEKIVLLLERTLVGVDDDRRAHLVLGRLLRALDDNM</sequence>
<dbReference type="EMBL" id="SRLO01000253">
    <property type="protein sequence ID" value="TNN64391.1"/>
    <property type="molecule type" value="Genomic_DNA"/>
</dbReference>
<accession>A0A4Z2HFM0</accession>
<name>A0A4Z2HFM0_9TELE</name>
<proteinExistence type="predicted"/>
<dbReference type="AlphaFoldDB" id="A0A4Z2HFM0"/>
<protein>
    <submittedName>
        <fullName evidence="1">Uncharacterized protein</fullName>
    </submittedName>
</protein>